<evidence type="ECO:0000259" key="11">
    <source>
        <dbReference type="PROSITE" id="PS00486"/>
    </source>
</evidence>
<dbReference type="HAMAP" id="MF_00096">
    <property type="entry name" value="MutS"/>
    <property type="match status" value="1"/>
</dbReference>
<evidence type="ECO:0000256" key="4">
    <source>
        <dbReference type="ARBA" id="ARBA00022763"/>
    </source>
</evidence>
<evidence type="ECO:0000256" key="5">
    <source>
        <dbReference type="ARBA" id="ARBA00022840"/>
    </source>
</evidence>
<dbReference type="InterPro" id="IPR017261">
    <property type="entry name" value="DNA_mismatch_repair_MutS/MSH"/>
</dbReference>
<keyword evidence="7 9" id="KW-0234">DNA repair</keyword>
<dbReference type="GO" id="GO:0005829">
    <property type="term" value="C:cytosol"/>
    <property type="evidence" value="ECO:0007669"/>
    <property type="project" value="TreeGrafter"/>
</dbReference>
<dbReference type="InterPro" id="IPR016151">
    <property type="entry name" value="DNA_mismatch_repair_MutS_N"/>
</dbReference>
<dbReference type="InterPro" id="IPR007861">
    <property type="entry name" value="DNA_mismatch_repair_MutS_clamp"/>
</dbReference>
<dbReference type="InterPro" id="IPR007860">
    <property type="entry name" value="DNA_mmatch_repair_MutS_con_dom"/>
</dbReference>
<dbReference type="InterPro" id="IPR036187">
    <property type="entry name" value="DNA_mismatch_repair_MutS_sf"/>
</dbReference>
<dbReference type="PANTHER" id="PTHR11361">
    <property type="entry name" value="DNA MISMATCH REPAIR PROTEIN MUTS FAMILY MEMBER"/>
    <property type="match status" value="1"/>
</dbReference>
<dbReference type="InterPro" id="IPR007696">
    <property type="entry name" value="DNA_mismatch_repair_MutS_core"/>
</dbReference>
<dbReference type="SMART" id="SM00534">
    <property type="entry name" value="MUTSac"/>
    <property type="match status" value="1"/>
</dbReference>
<dbReference type="AlphaFoldDB" id="A0A6B1G759"/>
<evidence type="ECO:0000256" key="3">
    <source>
        <dbReference type="ARBA" id="ARBA00022741"/>
    </source>
</evidence>
<evidence type="ECO:0000256" key="6">
    <source>
        <dbReference type="ARBA" id="ARBA00023125"/>
    </source>
</evidence>
<dbReference type="PANTHER" id="PTHR11361:SF34">
    <property type="entry name" value="DNA MISMATCH REPAIR PROTEIN MSH1, MITOCHONDRIAL"/>
    <property type="match status" value="1"/>
</dbReference>
<reference evidence="12" key="1">
    <citation type="submission" date="2019-09" db="EMBL/GenBank/DDBJ databases">
        <title>Characterisation of the sponge microbiome using genome-centric metagenomics.</title>
        <authorList>
            <person name="Engelberts J.P."/>
            <person name="Robbins S.J."/>
            <person name="De Goeij J.M."/>
            <person name="Aranda M."/>
            <person name="Bell S.C."/>
            <person name="Webster N.S."/>
        </authorList>
    </citation>
    <scope>NUCLEOTIDE SEQUENCE</scope>
    <source>
        <strain evidence="12">SB0675_bin_29</strain>
    </source>
</reference>
<dbReference type="GO" id="GO:0005524">
    <property type="term" value="F:ATP binding"/>
    <property type="evidence" value="ECO:0007669"/>
    <property type="project" value="UniProtKB-UniRule"/>
</dbReference>
<evidence type="ECO:0000256" key="1">
    <source>
        <dbReference type="ARBA" id="ARBA00006271"/>
    </source>
</evidence>
<dbReference type="GO" id="GO:0140664">
    <property type="term" value="F:ATP-dependent DNA damage sensor activity"/>
    <property type="evidence" value="ECO:0007669"/>
    <property type="project" value="InterPro"/>
</dbReference>
<comment type="similarity">
    <text evidence="1 9 10">Belongs to the DNA mismatch repair MutS family.</text>
</comment>
<accession>A0A6B1G759</accession>
<dbReference type="InterPro" id="IPR045076">
    <property type="entry name" value="MutS"/>
</dbReference>
<evidence type="ECO:0000256" key="2">
    <source>
        <dbReference type="ARBA" id="ARBA00021982"/>
    </source>
</evidence>
<gene>
    <name evidence="9 12" type="primary">mutS</name>
    <name evidence="12" type="ORF">F4148_15940</name>
</gene>
<dbReference type="Pfam" id="PF01624">
    <property type="entry name" value="MutS_I"/>
    <property type="match status" value="1"/>
</dbReference>
<dbReference type="Pfam" id="PF05190">
    <property type="entry name" value="MutS_IV"/>
    <property type="match status" value="1"/>
</dbReference>
<dbReference type="Pfam" id="PF00488">
    <property type="entry name" value="MutS_V"/>
    <property type="match status" value="1"/>
</dbReference>
<evidence type="ECO:0000313" key="12">
    <source>
        <dbReference type="EMBL" id="MYH63176.1"/>
    </source>
</evidence>
<keyword evidence="3 9" id="KW-0547">Nucleotide-binding</keyword>
<dbReference type="InterPro" id="IPR007695">
    <property type="entry name" value="DNA_mismatch_repair_MutS-lik_N"/>
</dbReference>
<dbReference type="NCBIfam" id="NF003810">
    <property type="entry name" value="PRK05399.1"/>
    <property type="match status" value="1"/>
</dbReference>
<evidence type="ECO:0000256" key="8">
    <source>
        <dbReference type="ARBA" id="ARBA00024647"/>
    </source>
</evidence>
<dbReference type="InterPro" id="IPR000432">
    <property type="entry name" value="DNA_mismatch_repair_MutS_C"/>
</dbReference>
<dbReference type="GO" id="GO:0003684">
    <property type="term" value="F:damaged DNA binding"/>
    <property type="evidence" value="ECO:0007669"/>
    <property type="project" value="UniProtKB-UniRule"/>
</dbReference>
<sequence length="888" mass="98101">MTTPMRRQYLQLKSQHPDCILLFRLGDFYEAFDHDAEIVAEVCDVVLTSRPVGNNQRVPLAGVPYHSVEGYLAKLVEAGHKVAIAEQGSEPGSGLVDREIQQVITKGTIAEPSMLDDDRNNYLVAVLFSARGDEAGIAYCDITTGEFAVTQIDSGGLAETEQRLEEELARLRPSELVTSDWNAEESRLAPLISSLQALVSPVEAWQVEIDTARDALQRHLGVRSLDGFGLQERPQAVRAAAAILAYLQEMQPSALSQLVRLHSYAVSEFMVLDDSTRRNLELTETIRGADVRGSLLGVLDETLTPMGGRLLRSWLGRPLLDVALINERLEAVQTLVDETDLRVQIRDVLRGMGDLGRWINRITQTKALPRDLLGVREILDQAPGLRELFKSTIPGLDRGPEIGTVPRASADAFPNRMMARLPDCSPSFELLQRAIDDEPSATLANPGIIRPGYSEELDAIVENSRHAKEWVAALENVERNRLNIPSLKVSYNKVFGYYIEVRNTHAGKVPQEYIRKQTLTNAERYITPELKEYESQILNADERRLALEQELFRCVCADLTTQADEIRCLAEGLALLDVYASMAEVAVKRRYCRPEIDDGAAITIMGGRHPVVEMTSDEPFVPNDVHLSPGELIHILTGPNMSGKSTYLRQTALITLLAQIGSFVPATAAQIGVVDRIFTRIGASDELHRGQSTFMVEMIETANILNHATERSLLILDEIGRGTSTYDGLAIAWAVVEHIHNSPSLRAKTQFATHYHELTDLADRLPQIVNYNVAVDDSGDDVVFLRRILPGRADRSYGVHVAQMAGLPRGVVRRAGEILLDLEASGAAGPSTLLDQTPGRKQKDAMQVGLFALDHPVVESLRALDVDALSPLDALNRLYELRQLAESS</sequence>
<proteinExistence type="inferred from homology"/>
<evidence type="ECO:0000256" key="7">
    <source>
        <dbReference type="ARBA" id="ARBA00023204"/>
    </source>
</evidence>
<protein>
    <recommendedName>
        <fullName evidence="2 9">DNA mismatch repair protein MutS</fullName>
    </recommendedName>
</protein>
<keyword evidence="6 9" id="KW-0238">DNA-binding</keyword>
<comment type="function">
    <text evidence="8 9">This protein is involved in the repair of mismatches in DNA. It is possible that it carries out the mismatch recognition step. This protein has a weak ATPase activity.</text>
</comment>
<dbReference type="PROSITE" id="PS00486">
    <property type="entry name" value="DNA_MISMATCH_REPAIR_2"/>
    <property type="match status" value="1"/>
</dbReference>
<dbReference type="SUPFAM" id="SSF55271">
    <property type="entry name" value="DNA repair protein MutS, domain I"/>
    <property type="match status" value="1"/>
</dbReference>
<dbReference type="InterPro" id="IPR036678">
    <property type="entry name" value="MutS_con_dom_sf"/>
</dbReference>
<dbReference type="CDD" id="cd03284">
    <property type="entry name" value="ABC_MutS1"/>
    <property type="match status" value="1"/>
</dbReference>
<dbReference type="GO" id="GO:0006298">
    <property type="term" value="P:mismatch repair"/>
    <property type="evidence" value="ECO:0007669"/>
    <property type="project" value="UniProtKB-UniRule"/>
</dbReference>
<dbReference type="SUPFAM" id="SSF48334">
    <property type="entry name" value="DNA repair protein MutS, domain III"/>
    <property type="match status" value="1"/>
</dbReference>
<dbReference type="InterPro" id="IPR005748">
    <property type="entry name" value="DNA_mismatch_repair_MutS"/>
</dbReference>
<name>A0A6B1G759_9CHLR</name>
<dbReference type="SMART" id="SM00533">
    <property type="entry name" value="MUTSd"/>
    <property type="match status" value="1"/>
</dbReference>
<dbReference type="FunFam" id="3.40.50.300:FF:000870">
    <property type="entry name" value="MutS protein homolog 4"/>
    <property type="match status" value="1"/>
</dbReference>
<dbReference type="GO" id="GO:0030983">
    <property type="term" value="F:mismatched DNA binding"/>
    <property type="evidence" value="ECO:0007669"/>
    <property type="project" value="InterPro"/>
</dbReference>
<dbReference type="NCBIfam" id="TIGR01070">
    <property type="entry name" value="mutS1"/>
    <property type="match status" value="1"/>
</dbReference>
<dbReference type="SUPFAM" id="SSF52540">
    <property type="entry name" value="P-loop containing nucleoside triphosphate hydrolases"/>
    <property type="match status" value="1"/>
</dbReference>
<feature type="domain" description="DNA mismatch repair proteins mutS family" evidence="11">
    <location>
        <begin position="712"/>
        <end position="728"/>
    </location>
</feature>
<dbReference type="Gene3D" id="3.40.1170.10">
    <property type="entry name" value="DNA repair protein MutS, domain I"/>
    <property type="match status" value="1"/>
</dbReference>
<evidence type="ECO:0000256" key="10">
    <source>
        <dbReference type="RuleBase" id="RU003756"/>
    </source>
</evidence>
<dbReference type="InterPro" id="IPR027417">
    <property type="entry name" value="P-loop_NTPase"/>
</dbReference>
<keyword evidence="5 9" id="KW-0067">ATP-binding</keyword>
<organism evidence="12">
    <name type="scientific">Caldilineaceae bacterium SB0675_bin_29</name>
    <dbReference type="NCBI Taxonomy" id="2605266"/>
    <lineage>
        <taxon>Bacteria</taxon>
        <taxon>Bacillati</taxon>
        <taxon>Chloroflexota</taxon>
        <taxon>Caldilineae</taxon>
        <taxon>Caldilineales</taxon>
        <taxon>Caldilineaceae</taxon>
    </lineage>
</organism>
<keyword evidence="4 9" id="KW-0227">DNA damage</keyword>
<dbReference type="Pfam" id="PF05192">
    <property type="entry name" value="MutS_III"/>
    <property type="match status" value="1"/>
</dbReference>
<comment type="caution">
    <text evidence="12">The sequence shown here is derived from an EMBL/GenBank/DDBJ whole genome shotgun (WGS) entry which is preliminary data.</text>
</comment>
<dbReference type="PIRSF" id="PIRSF037677">
    <property type="entry name" value="DNA_mis_repair_Msh6"/>
    <property type="match status" value="1"/>
</dbReference>
<dbReference type="Gene3D" id="3.30.420.110">
    <property type="entry name" value="MutS, connector domain"/>
    <property type="match status" value="1"/>
</dbReference>
<dbReference type="Gene3D" id="3.40.50.300">
    <property type="entry name" value="P-loop containing nucleotide triphosphate hydrolases"/>
    <property type="match status" value="1"/>
</dbReference>
<dbReference type="EMBL" id="VYDA01000561">
    <property type="protein sequence ID" value="MYH63176.1"/>
    <property type="molecule type" value="Genomic_DNA"/>
</dbReference>
<dbReference type="Gene3D" id="1.10.1420.10">
    <property type="match status" value="2"/>
</dbReference>
<dbReference type="Gene3D" id="6.10.140.430">
    <property type="match status" value="1"/>
</dbReference>
<feature type="binding site" evidence="9">
    <location>
        <begin position="638"/>
        <end position="645"/>
    </location>
    <ligand>
        <name>ATP</name>
        <dbReference type="ChEBI" id="CHEBI:30616"/>
    </ligand>
</feature>
<evidence type="ECO:0000256" key="9">
    <source>
        <dbReference type="HAMAP-Rule" id="MF_00096"/>
    </source>
</evidence>
<dbReference type="SUPFAM" id="SSF53150">
    <property type="entry name" value="DNA repair protein MutS, domain II"/>
    <property type="match status" value="1"/>
</dbReference>
<dbReference type="Pfam" id="PF05188">
    <property type="entry name" value="MutS_II"/>
    <property type="match status" value="1"/>
</dbReference>